<dbReference type="InterPro" id="IPR039422">
    <property type="entry name" value="MarR/SlyA-like"/>
</dbReference>
<dbReference type="EMBL" id="BNCI01000001">
    <property type="protein sequence ID" value="GHF13504.1"/>
    <property type="molecule type" value="Genomic_DNA"/>
</dbReference>
<evidence type="ECO:0000256" key="1">
    <source>
        <dbReference type="ARBA" id="ARBA00023015"/>
    </source>
</evidence>
<dbReference type="InterPro" id="IPR000835">
    <property type="entry name" value="HTH_MarR-typ"/>
</dbReference>
<dbReference type="PANTHER" id="PTHR33164">
    <property type="entry name" value="TRANSCRIPTIONAL REGULATOR, MARR FAMILY"/>
    <property type="match status" value="1"/>
</dbReference>
<evidence type="ECO:0000313" key="5">
    <source>
        <dbReference type="EMBL" id="GHF13504.1"/>
    </source>
</evidence>
<dbReference type="GO" id="GO:0003700">
    <property type="term" value="F:DNA-binding transcription factor activity"/>
    <property type="evidence" value="ECO:0007669"/>
    <property type="project" value="InterPro"/>
</dbReference>
<dbReference type="GO" id="GO:0003677">
    <property type="term" value="F:DNA binding"/>
    <property type="evidence" value="ECO:0007669"/>
    <property type="project" value="UniProtKB-KW"/>
</dbReference>
<evidence type="ECO:0000256" key="2">
    <source>
        <dbReference type="ARBA" id="ARBA00023125"/>
    </source>
</evidence>
<gene>
    <name evidence="5" type="ORF">GCM10017044_04440</name>
</gene>
<sequence length="156" mass="17741">MADNPLITSEREREALRMWLELTRATKSLEASISARLKKDFGQSFTRFDVCSQLYRAVSKTLSVTDLAKRLLASSSHNITGLLGRMEKDGLVSRQRNPDDKRSMFISLTPDGIQLFEAMAKEHGNWVQESFNNLGTDEMRSVRSALQQMRIKLDTT</sequence>
<dbReference type="SMART" id="SM00347">
    <property type="entry name" value="HTH_MARR"/>
    <property type="match status" value="1"/>
</dbReference>
<comment type="caution">
    <text evidence="5">The sequence shown here is derived from an EMBL/GenBank/DDBJ whole genome shotgun (WGS) entry which is preliminary data.</text>
</comment>
<evidence type="ECO:0000256" key="3">
    <source>
        <dbReference type="ARBA" id="ARBA00023163"/>
    </source>
</evidence>
<dbReference type="GO" id="GO:0006950">
    <property type="term" value="P:response to stress"/>
    <property type="evidence" value="ECO:0007669"/>
    <property type="project" value="TreeGrafter"/>
</dbReference>
<reference evidence="5" key="2">
    <citation type="submission" date="2020-09" db="EMBL/GenBank/DDBJ databases">
        <authorList>
            <person name="Sun Q."/>
            <person name="Kim S."/>
        </authorList>
    </citation>
    <scope>NUCLEOTIDE SEQUENCE</scope>
    <source>
        <strain evidence="5">KCTC 42590</strain>
    </source>
</reference>
<evidence type="ECO:0000313" key="6">
    <source>
        <dbReference type="Proteomes" id="UP000630923"/>
    </source>
</evidence>
<evidence type="ECO:0000259" key="4">
    <source>
        <dbReference type="PROSITE" id="PS50995"/>
    </source>
</evidence>
<dbReference type="PROSITE" id="PS01117">
    <property type="entry name" value="HTH_MARR_1"/>
    <property type="match status" value="1"/>
</dbReference>
<keyword evidence="1" id="KW-0805">Transcription regulation</keyword>
<dbReference type="RefSeq" id="WP_191249922.1">
    <property type="nucleotide sequence ID" value="NZ_BNCI01000001.1"/>
</dbReference>
<name>A0A919ALE1_9PROT</name>
<organism evidence="5 6">
    <name type="scientific">Kordiimonas sediminis</name>
    <dbReference type="NCBI Taxonomy" id="1735581"/>
    <lineage>
        <taxon>Bacteria</taxon>
        <taxon>Pseudomonadati</taxon>
        <taxon>Pseudomonadota</taxon>
        <taxon>Alphaproteobacteria</taxon>
        <taxon>Kordiimonadales</taxon>
        <taxon>Kordiimonadaceae</taxon>
        <taxon>Kordiimonas</taxon>
    </lineage>
</organism>
<dbReference type="InterPro" id="IPR036390">
    <property type="entry name" value="WH_DNA-bd_sf"/>
</dbReference>
<dbReference type="Proteomes" id="UP000630923">
    <property type="component" value="Unassembled WGS sequence"/>
</dbReference>
<proteinExistence type="predicted"/>
<dbReference type="InterPro" id="IPR036388">
    <property type="entry name" value="WH-like_DNA-bd_sf"/>
</dbReference>
<keyword evidence="6" id="KW-1185">Reference proteome</keyword>
<dbReference type="PANTHER" id="PTHR33164:SF43">
    <property type="entry name" value="HTH-TYPE TRANSCRIPTIONAL REPRESSOR YETL"/>
    <property type="match status" value="1"/>
</dbReference>
<dbReference type="SUPFAM" id="SSF46785">
    <property type="entry name" value="Winged helix' DNA-binding domain"/>
    <property type="match status" value="1"/>
</dbReference>
<feature type="domain" description="HTH marR-type" evidence="4">
    <location>
        <begin position="15"/>
        <end position="151"/>
    </location>
</feature>
<reference evidence="5" key="1">
    <citation type="journal article" date="2014" name="Int. J. Syst. Evol. Microbiol.">
        <title>Complete genome sequence of Corynebacterium casei LMG S-19264T (=DSM 44701T), isolated from a smear-ripened cheese.</title>
        <authorList>
            <consortium name="US DOE Joint Genome Institute (JGI-PGF)"/>
            <person name="Walter F."/>
            <person name="Albersmeier A."/>
            <person name="Kalinowski J."/>
            <person name="Ruckert C."/>
        </authorList>
    </citation>
    <scope>NUCLEOTIDE SEQUENCE</scope>
    <source>
        <strain evidence="5">KCTC 42590</strain>
    </source>
</reference>
<dbReference type="AlphaFoldDB" id="A0A919ALE1"/>
<keyword evidence="3" id="KW-0804">Transcription</keyword>
<accession>A0A919ALE1</accession>
<protein>
    <submittedName>
        <fullName evidence="5">MarR family transcriptional regulator</fullName>
    </submittedName>
</protein>
<dbReference type="Pfam" id="PF01047">
    <property type="entry name" value="MarR"/>
    <property type="match status" value="1"/>
</dbReference>
<dbReference type="PRINTS" id="PR00598">
    <property type="entry name" value="HTHMARR"/>
</dbReference>
<dbReference type="InterPro" id="IPR023187">
    <property type="entry name" value="Tscrpt_reg_MarR-type_CS"/>
</dbReference>
<keyword evidence="2" id="KW-0238">DNA-binding</keyword>
<dbReference type="Gene3D" id="1.10.10.10">
    <property type="entry name" value="Winged helix-like DNA-binding domain superfamily/Winged helix DNA-binding domain"/>
    <property type="match status" value="1"/>
</dbReference>
<dbReference type="PROSITE" id="PS50995">
    <property type="entry name" value="HTH_MARR_2"/>
    <property type="match status" value="1"/>
</dbReference>